<name>A0A7X1B3W7_9BACT</name>
<sequence>MNLLNPRSIQTALLIMVATLFASTAYSQISGGSVQVGSIPASTPVMVRSGNSNTAALLQTAFTIHGGFSVVPTAGEADFVVSVDPIGPRAARLAISSGVPEKVLFTETLQGSSSINAIYQAVDRAIYKTRRTDGFFSGKIAFISEETGSTEVCVSDVLFQEIAMLTQDRVSAVRPRWSPDGNSIVYTSYKSGFPDIYRLDLLNKRREVIADFKGLNMGARYSPDGSKIAMIVSGNSNADVWVRSASGQMKNLTKSRGLEAAPAWSPDGTRIVFSSDERGGPQLYVMPAHGGSYRRLRTDISGDCAEPDWNPEFDNLIAFTAAQGSGTQIAIFDSELGQSRFITSENGDAIEPQWLPDGRHLLYTYRRANRSVIKIMDTLSGKSYVVSGSRTKVSQASYVK</sequence>
<accession>A0A7X1B3W7</accession>
<dbReference type="SUPFAM" id="SSF69304">
    <property type="entry name" value="Tricorn protease N-terminal domain"/>
    <property type="match status" value="1"/>
</dbReference>
<dbReference type="PANTHER" id="PTHR36842">
    <property type="entry name" value="PROTEIN TOLB HOMOLOG"/>
    <property type="match status" value="1"/>
</dbReference>
<evidence type="ECO:0000313" key="2">
    <source>
        <dbReference type="EMBL" id="MBC2605174.1"/>
    </source>
</evidence>
<reference evidence="2 3" key="1">
    <citation type="submission" date="2020-07" db="EMBL/GenBank/DDBJ databases">
        <authorList>
            <person name="Feng X."/>
        </authorList>
    </citation>
    <scope>NUCLEOTIDE SEQUENCE [LARGE SCALE GENOMIC DNA]</scope>
    <source>
        <strain evidence="2 3">JCM23202</strain>
    </source>
</reference>
<dbReference type="RefSeq" id="WP_185659064.1">
    <property type="nucleotide sequence ID" value="NZ_CAWPOO010000006.1"/>
</dbReference>
<proteinExistence type="inferred from homology"/>
<evidence type="ECO:0000313" key="3">
    <source>
        <dbReference type="Proteomes" id="UP000526501"/>
    </source>
</evidence>
<comment type="caution">
    <text evidence="2">The sequence shown here is derived from an EMBL/GenBank/DDBJ whole genome shotgun (WGS) entry which is preliminary data.</text>
</comment>
<keyword evidence="3" id="KW-1185">Reference proteome</keyword>
<gene>
    <name evidence="2" type="ORF">H5P27_03870</name>
</gene>
<organism evidence="2 3">
    <name type="scientific">Pelagicoccus albus</name>
    <dbReference type="NCBI Taxonomy" id="415222"/>
    <lineage>
        <taxon>Bacteria</taxon>
        <taxon>Pseudomonadati</taxon>
        <taxon>Verrucomicrobiota</taxon>
        <taxon>Opitutia</taxon>
        <taxon>Puniceicoccales</taxon>
        <taxon>Pelagicoccaceae</taxon>
        <taxon>Pelagicoccus</taxon>
    </lineage>
</organism>
<protein>
    <submittedName>
        <fullName evidence="2">PD40 domain-containing protein</fullName>
    </submittedName>
</protein>
<evidence type="ECO:0000256" key="1">
    <source>
        <dbReference type="ARBA" id="ARBA00009820"/>
    </source>
</evidence>
<dbReference type="InterPro" id="IPR011659">
    <property type="entry name" value="WD40"/>
</dbReference>
<dbReference type="EMBL" id="JACHVC010000006">
    <property type="protein sequence ID" value="MBC2605174.1"/>
    <property type="molecule type" value="Genomic_DNA"/>
</dbReference>
<dbReference type="InterPro" id="IPR011042">
    <property type="entry name" value="6-blade_b-propeller_TolB-like"/>
</dbReference>
<dbReference type="AlphaFoldDB" id="A0A7X1B3W7"/>
<dbReference type="Pfam" id="PF07676">
    <property type="entry name" value="PD40"/>
    <property type="match status" value="4"/>
</dbReference>
<dbReference type="Gene3D" id="2.120.10.30">
    <property type="entry name" value="TolB, C-terminal domain"/>
    <property type="match status" value="1"/>
</dbReference>
<dbReference type="PANTHER" id="PTHR36842:SF1">
    <property type="entry name" value="PROTEIN TOLB"/>
    <property type="match status" value="1"/>
</dbReference>
<dbReference type="Proteomes" id="UP000526501">
    <property type="component" value="Unassembled WGS sequence"/>
</dbReference>
<comment type="similarity">
    <text evidence="1">Belongs to the TolB family.</text>
</comment>